<evidence type="ECO:0000256" key="8">
    <source>
        <dbReference type="ARBA" id="ARBA00023170"/>
    </source>
</evidence>
<dbReference type="NCBIfam" id="TIGR04056">
    <property type="entry name" value="OMP_RagA_SusC"/>
    <property type="match status" value="1"/>
</dbReference>
<dbReference type="GO" id="GO:0015344">
    <property type="term" value="F:siderophore uptake transmembrane transporter activity"/>
    <property type="evidence" value="ECO:0007669"/>
    <property type="project" value="TreeGrafter"/>
</dbReference>
<accession>A0A419S289</accession>
<dbReference type="Proteomes" id="UP000283433">
    <property type="component" value="Unassembled WGS sequence"/>
</dbReference>
<evidence type="ECO:0000256" key="2">
    <source>
        <dbReference type="ARBA" id="ARBA00022448"/>
    </source>
</evidence>
<feature type="domain" description="TonB-dependent receptor-like beta-barrel" evidence="13">
    <location>
        <begin position="447"/>
        <end position="1017"/>
    </location>
</feature>
<dbReference type="Gene3D" id="2.170.130.10">
    <property type="entry name" value="TonB-dependent receptor, plug domain"/>
    <property type="match status" value="1"/>
</dbReference>
<dbReference type="InterPro" id="IPR000531">
    <property type="entry name" value="Beta-barrel_TonB"/>
</dbReference>
<comment type="caution">
    <text evidence="15">The sequence shown here is derived from an EMBL/GenBank/DDBJ whole genome shotgun (WGS) entry which is preliminary data.</text>
</comment>
<keyword evidence="4 10" id="KW-0812">Transmembrane</keyword>
<evidence type="ECO:0000256" key="12">
    <source>
        <dbReference type="SAM" id="SignalP"/>
    </source>
</evidence>
<keyword evidence="2 10" id="KW-0813">Transport</keyword>
<dbReference type="InterPro" id="IPR012910">
    <property type="entry name" value="Plug_dom"/>
</dbReference>
<evidence type="ECO:0000256" key="5">
    <source>
        <dbReference type="ARBA" id="ARBA00022729"/>
    </source>
</evidence>
<evidence type="ECO:0000313" key="15">
    <source>
        <dbReference type="EMBL" id="RKD12846.1"/>
    </source>
</evidence>
<dbReference type="PANTHER" id="PTHR30069">
    <property type="entry name" value="TONB-DEPENDENT OUTER MEMBRANE RECEPTOR"/>
    <property type="match status" value="1"/>
</dbReference>
<evidence type="ECO:0000256" key="3">
    <source>
        <dbReference type="ARBA" id="ARBA00022452"/>
    </source>
</evidence>
<sequence length="1066" mass="116193">MRLRISRKFSFVGLCVLSCCLFNTATSKAQERTIKGKVVEATNQPLPGVTVENTTTKKTTQTDLSGNFTMVANTNDVLNISYIGFKPQTIKVGNTTNNLNIILSADTKSLEEVVVIGYGTQKRANVSGAVSSFKADQLEERPVGRVDQAMVGQMAGVTVKQTTGLPGKGLSIQVRGTGTISSGSEPLYVIDGFPLATAAPNGSGNYATGNPLDNINPNDIESIQVLKDAASAAIYGSRAANGVVLITTKSGKQGKAKINVNTYVGYNEAQRHVDMLSATEWIDRATEMINYNWVTSAPGRTASQTNEQRRVILGLQPGQINTTLMYDDRWYQPGMPGLVAIDWQNEGFRKGLTQNYQLSASGGTEAVKYYISGNYAGQEGMLIGLNYKAYSARANVEVKPNKDLTVGLNFAPTYSVGSDPGVEGKDNILHQLTSLTPVQEQASGIYTNAYGFDKYAWSSSPNSPIAKLESTLSRNATMRNITSIYAQYQILKGLNFKTTINFDNTDFEGKVYRPYTITGSLAARQTDLTKNTSGSFSSYRKQTLVNENTLNYNTTFDKDHNLSLLAGYSYNQDKLENASLSSTGGFSSSVITTLNAANSLTGNTTENKNVLLSYFGRAQYDYKGKYLFSASIRRDGSSRFGANTQWGIFPAASLAWRVTEENFMENIKKTLSDLKLRLSYGESGNYNIGDYSSIPVLATYNYSLNGVSVVGQAPSTVVNPDLKWEKSRTINFGFDFGLIKNRISGSFDIYKRKSSDLLLNVSIPQTTGFNTLLTNAGEVQNKGWEFEVTSRNLTGDFSWNTSLNIAHNSNKVTSLPNGQTEIIVPSSFDIPHSVIRVGEPLFSINVVKQIGILTAEDIANGAARYGNQTEGDPKYFDAKKDGVIDADDRVIVGHPNPDYTYGITNEFKYKKFDLSVLVQGQTGGSLYSLFGRSVNRTGTGITDNVLGTWANRWRSPSDPGDGEVGKTTGNFGRIKNTDWLYSSDYIRVRNITLGYNLGSALKVKQINNARIYISAENFFGHDKYTGGFNPEASNTNVSGSSAYPETGDYGGLPLAKSLIFGLNITF</sequence>
<dbReference type="InterPro" id="IPR023997">
    <property type="entry name" value="TonB-dep_OMP_SusC/RagA_CS"/>
</dbReference>
<comment type="subcellular location">
    <subcellularLocation>
        <location evidence="1 10">Cell outer membrane</location>
        <topology evidence="1 10">Multi-pass membrane protein</topology>
    </subcellularLocation>
</comment>
<comment type="similarity">
    <text evidence="10 11">Belongs to the TonB-dependent receptor family.</text>
</comment>
<dbReference type="PANTHER" id="PTHR30069:SF29">
    <property type="entry name" value="HEMOGLOBIN AND HEMOGLOBIN-HAPTOGLOBIN-BINDING PROTEIN 1-RELATED"/>
    <property type="match status" value="1"/>
</dbReference>
<organism evidence="15 16">
    <name type="scientific">Pelobium manganitolerans</name>
    <dbReference type="NCBI Taxonomy" id="1842495"/>
    <lineage>
        <taxon>Bacteria</taxon>
        <taxon>Pseudomonadati</taxon>
        <taxon>Bacteroidota</taxon>
        <taxon>Sphingobacteriia</taxon>
        <taxon>Sphingobacteriales</taxon>
        <taxon>Sphingobacteriaceae</taxon>
        <taxon>Pelobium</taxon>
    </lineage>
</organism>
<dbReference type="OrthoDB" id="9768177at2"/>
<dbReference type="InterPro" id="IPR039426">
    <property type="entry name" value="TonB-dep_rcpt-like"/>
</dbReference>
<dbReference type="NCBIfam" id="TIGR04057">
    <property type="entry name" value="SusC_RagA_signa"/>
    <property type="match status" value="1"/>
</dbReference>
<evidence type="ECO:0000256" key="9">
    <source>
        <dbReference type="ARBA" id="ARBA00023237"/>
    </source>
</evidence>
<evidence type="ECO:0000256" key="11">
    <source>
        <dbReference type="RuleBase" id="RU003357"/>
    </source>
</evidence>
<evidence type="ECO:0000256" key="7">
    <source>
        <dbReference type="ARBA" id="ARBA00023136"/>
    </source>
</evidence>
<evidence type="ECO:0000259" key="13">
    <source>
        <dbReference type="Pfam" id="PF00593"/>
    </source>
</evidence>
<dbReference type="AlphaFoldDB" id="A0A419S289"/>
<keyword evidence="5 12" id="KW-0732">Signal</keyword>
<evidence type="ECO:0000256" key="4">
    <source>
        <dbReference type="ARBA" id="ARBA00022692"/>
    </source>
</evidence>
<dbReference type="SUPFAM" id="SSF49464">
    <property type="entry name" value="Carboxypeptidase regulatory domain-like"/>
    <property type="match status" value="1"/>
</dbReference>
<feature type="signal peptide" evidence="12">
    <location>
        <begin position="1"/>
        <end position="29"/>
    </location>
</feature>
<feature type="domain" description="TonB-dependent receptor plug" evidence="14">
    <location>
        <begin position="124"/>
        <end position="243"/>
    </location>
</feature>
<keyword evidence="9 10" id="KW-0998">Cell outer membrane</keyword>
<dbReference type="Pfam" id="PF07715">
    <property type="entry name" value="Plug"/>
    <property type="match status" value="1"/>
</dbReference>
<dbReference type="SUPFAM" id="SSF56935">
    <property type="entry name" value="Porins"/>
    <property type="match status" value="1"/>
</dbReference>
<keyword evidence="7 10" id="KW-0472">Membrane</keyword>
<evidence type="ECO:0000313" key="16">
    <source>
        <dbReference type="Proteomes" id="UP000283433"/>
    </source>
</evidence>
<dbReference type="InterPro" id="IPR008969">
    <property type="entry name" value="CarboxyPept-like_regulatory"/>
</dbReference>
<dbReference type="Gene3D" id="2.60.40.1120">
    <property type="entry name" value="Carboxypeptidase-like, regulatory domain"/>
    <property type="match status" value="1"/>
</dbReference>
<evidence type="ECO:0000256" key="6">
    <source>
        <dbReference type="ARBA" id="ARBA00023077"/>
    </source>
</evidence>
<dbReference type="GO" id="GO:0044718">
    <property type="term" value="P:siderophore transmembrane transport"/>
    <property type="evidence" value="ECO:0007669"/>
    <property type="project" value="TreeGrafter"/>
</dbReference>
<dbReference type="RefSeq" id="WP_120183073.1">
    <property type="nucleotide sequence ID" value="NZ_MBTA01000029.1"/>
</dbReference>
<reference evidence="15 16" key="1">
    <citation type="submission" date="2016-07" db="EMBL/GenBank/DDBJ databases">
        <title>Genome of Pelobium manganitolerans.</title>
        <authorList>
            <person name="Wu S."/>
            <person name="Wang G."/>
        </authorList>
    </citation>
    <scope>NUCLEOTIDE SEQUENCE [LARGE SCALE GENOMIC DNA]</scope>
    <source>
        <strain evidence="15 16">YS-25</strain>
    </source>
</reference>
<dbReference type="EMBL" id="MBTA01000029">
    <property type="protein sequence ID" value="RKD12846.1"/>
    <property type="molecule type" value="Genomic_DNA"/>
</dbReference>
<keyword evidence="8" id="KW-0675">Receptor</keyword>
<dbReference type="InterPro" id="IPR036942">
    <property type="entry name" value="Beta-barrel_TonB_sf"/>
</dbReference>
<keyword evidence="16" id="KW-1185">Reference proteome</keyword>
<protein>
    <submittedName>
        <fullName evidence="15">SusC/RagA family TonB-linked outer membrane protein</fullName>
    </submittedName>
</protein>
<dbReference type="FunFam" id="2.170.130.10:FF:000008">
    <property type="entry name" value="SusC/RagA family TonB-linked outer membrane protein"/>
    <property type="match status" value="1"/>
</dbReference>
<feature type="chain" id="PRO_5019478232" evidence="12">
    <location>
        <begin position="30"/>
        <end position="1066"/>
    </location>
</feature>
<dbReference type="Gene3D" id="2.40.170.20">
    <property type="entry name" value="TonB-dependent receptor, beta-barrel domain"/>
    <property type="match status" value="1"/>
</dbReference>
<evidence type="ECO:0000256" key="1">
    <source>
        <dbReference type="ARBA" id="ARBA00004571"/>
    </source>
</evidence>
<dbReference type="PROSITE" id="PS52016">
    <property type="entry name" value="TONB_DEPENDENT_REC_3"/>
    <property type="match status" value="1"/>
</dbReference>
<proteinExistence type="inferred from homology"/>
<dbReference type="Pfam" id="PF00593">
    <property type="entry name" value="TonB_dep_Rec_b-barrel"/>
    <property type="match status" value="1"/>
</dbReference>
<keyword evidence="6 11" id="KW-0798">TonB box</keyword>
<gene>
    <name evidence="15" type="ORF">BCY91_11420</name>
</gene>
<keyword evidence="3 10" id="KW-1134">Transmembrane beta strand</keyword>
<dbReference type="InterPro" id="IPR023996">
    <property type="entry name" value="TonB-dep_OMP_SusC/RagA"/>
</dbReference>
<dbReference type="InterPro" id="IPR037066">
    <property type="entry name" value="Plug_dom_sf"/>
</dbReference>
<dbReference type="GO" id="GO:0009279">
    <property type="term" value="C:cell outer membrane"/>
    <property type="evidence" value="ECO:0007669"/>
    <property type="project" value="UniProtKB-SubCell"/>
</dbReference>
<evidence type="ECO:0000259" key="14">
    <source>
        <dbReference type="Pfam" id="PF07715"/>
    </source>
</evidence>
<evidence type="ECO:0000256" key="10">
    <source>
        <dbReference type="PROSITE-ProRule" id="PRU01360"/>
    </source>
</evidence>
<name>A0A419S289_9SPHI</name>
<dbReference type="Pfam" id="PF13715">
    <property type="entry name" value="CarbopepD_reg_2"/>
    <property type="match status" value="1"/>
</dbReference>